<accession>A0A7J4JYD7</accession>
<dbReference type="AlphaFoldDB" id="A0A7J4JYD7"/>
<protein>
    <recommendedName>
        <fullName evidence="4">DUF3352 domain-containing protein</fullName>
    </recommendedName>
</protein>
<sequence>MEKQRKYALAFSAFIIIILIGSSLIVFLSADNTQQTPPTQPPSTQAPGTALQFESGEFDANIFEMLPYLVLAGQTSETIIGKIDAELASIQGVRGLQSSQYVGNPSQTLTYKAELALQPGSSPASVLLEITQSSKLLSDIQGAGLALLQLPAEIPVINQDLNVSKTYSPTQSVSQAFVSAAGLKGDSIKAVLSVSFTNEVPSNPQVFETSNPALQPSSHFARASAKILALEKTLLAEGSMSFENYLDSESLQQVLESQDFNVGVVQSQEIDRTLTVSFAKPEQLDLNALQSALDSAGIPDLNSSSLEENFGEISISAFFNPSASLSSLEAGISKILQDFNVQGESVSFSRPSANFSLSLSLDSENSLQASKDLNSLLSGKGILLQETVQPVSIDLNEIFAEDLNATLLIDSQSIAAFASPGHDIGEEVEFLIGFSVLRGVIQPGAQALEQNS</sequence>
<feature type="transmembrane region" description="Helical" evidence="1">
    <location>
        <begin position="7"/>
        <end position="30"/>
    </location>
</feature>
<gene>
    <name evidence="2" type="ORF">HA222_04920</name>
</gene>
<reference evidence="3" key="1">
    <citation type="journal article" date="2020" name="bioRxiv">
        <title>A rank-normalized archaeal taxonomy based on genome phylogeny resolves widespread incomplete and uneven classifications.</title>
        <authorList>
            <person name="Rinke C."/>
            <person name="Chuvochina M."/>
            <person name="Mussig A.J."/>
            <person name="Chaumeil P.-A."/>
            <person name="Waite D.W."/>
            <person name="Whitman W.B."/>
            <person name="Parks D.H."/>
            <person name="Hugenholtz P."/>
        </authorList>
    </citation>
    <scope>NUCLEOTIDE SEQUENCE [LARGE SCALE GENOMIC DNA]</scope>
</reference>
<name>A0A7J4JYD7_9ARCH</name>
<evidence type="ECO:0000313" key="2">
    <source>
        <dbReference type="EMBL" id="HIH21970.1"/>
    </source>
</evidence>
<proteinExistence type="predicted"/>
<evidence type="ECO:0008006" key="4">
    <source>
        <dbReference type="Google" id="ProtNLM"/>
    </source>
</evidence>
<evidence type="ECO:0000313" key="3">
    <source>
        <dbReference type="Proteomes" id="UP000590964"/>
    </source>
</evidence>
<dbReference type="Proteomes" id="UP000590964">
    <property type="component" value="Unassembled WGS sequence"/>
</dbReference>
<keyword evidence="1" id="KW-1133">Transmembrane helix</keyword>
<organism evidence="2 3">
    <name type="scientific">Candidatus Iainarchaeum sp</name>
    <dbReference type="NCBI Taxonomy" id="3101447"/>
    <lineage>
        <taxon>Archaea</taxon>
        <taxon>Candidatus Iainarchaeota</taxon>
        <taxon>Candidatus Iainarchaeia</taxon>
        <taxon>Candidatus Iainarchaeales</taxon>
        <taxon>Candidatus Iainarchaeaceae</taxon>
        <taxon>Candidatus Iainarchaeum</taxon>
    </lineage>
</organism>
<comment type="caution">
    <text evidence="2">The sequence shown here is derived from an EMBL/GenBank/DDBJ whole genome shotgun (WGS) entry which is preliminary data.</text>
</comment>
<evidence type="ECO:0000256" key="1">
    <source>
        <dbReference type="SAM" id="Phobius"/>
    </source>
</evidence>
<dbReference type="EMBL" id="DUFW01000086">
    <property type="protein sequence ID" value="HIH21970.1"/>
    <property type="molecule type" value="Genomic_DNA"/>
</dbReference>
<keyword evidence="1" id="KW-0472">Membrane</keyword>
<keyword evidence="1" id="KW-0812">Transmembrane</keyword>